<dbReference type="InterPro" id="IPR045528">
    <property type="entry name" value="DO-GTPase2"/>
</dbReference>
<reference evidence="2 3" key="1">
    <citation type="submission" date="2021-06" db="EMBL/GenBank/DDBJ databases">
        <authorList>
            <person name="Sun Q."/>
            <person name="Li D."/>
        </authorList>
    </citation>
    <scope>NUCLEOTIDE SEQUENCE [LARGE SCALE GENOMIC DNA]</scope>
    <source>
        <strain evidence="2 3">N19</strain>
    </source>
</reference>
<proteinExistence type="predicted"/>
<comment type="caution">
    <text evidence="2">The sequence shown here is derived from an EMBL/GenBank/DDBJ whole genome shotgun (WGS) entry which is preliminary data.</text>
</comment>
<organism evidence="2 3">
    <name type="scientific">Intestinibacter bartlettii</name>
    <dbReference type="NCBI Taxonomy" id="261299"/>
    <lineage>
        <taxon>Bacteria</taxon>
        <taxon>Bacillati</taxon>
        <taxon>Bacillota</taxon>
        <taxon>Clostridia</taxon>
        <taxon>Peptostreptococcales</taxon>
        <taxon>Peptostreptococcaceae</taxon>
        <taxon>Intestinibacter</taxon>
    </lineage>
</organism>
<evidence type="ECO:0000259" key="1">
    <source>
        <dbReference type="Pfam" id="PF19993"/>
    </source>
</evidence>
<evidence type="ECO:0000313" key="3">
    <source>
        <dbReference type="Proteomes" id="UP001196301"/>
    </source>
</evidence>
<accession>A0ABS6DZ18</accession>
<keyword evidence="3" id="KW-1185">Reference proteome</keyword>
<dbReference type="EMBL" id="JAHLOQ010000038">
    <property type="protein sequence ID" value="MBU5337091.1"/>
    <property type="molecule type" value="Genomic_DNA"/>
</dbReference>
<gene>
    <name evidence="2" type="ORF">KQI20_11625</name>
</gene>
<name>A0ABS6DZ18_9FIRM</name>
<feature type="domain" description="Double-GTPase 2" evidence="1">
    <location>
        <begin position="224"/>
        <end position="430"/>
    </location>
</feature>
<evidence type="ECO:0000313" key="2">
    <source>
        <dbReference type="EMBL" id="MBU5337091.1"/>
    </source>
</evidence>
<sequence length="562" mass="65277">MSQQDVNTKEYYDIHCLKCGEIFKANELTLNIDELLRKHSDYIKKEKNNNTDYEVFKSIKIGMNYSEDKVKELLNKGYIDTNDIRLFLASKQIDIEVEKKDDEQETIVQPRSRRRLETIAVSTRIPEDVLIGFREVVKFRARDIDEDTKDVCYEQLYRILSKDEKLIEIKEYQIIKKEDDRGNEFIDNIIYTLHNGRRYIVNELSCPYCGAEIKGSLGEHKQFVIGMIGSARVGKTAYLASLVDRLDPEPGIKSIDDKIFVKIGESSIGKKTFVDDILSVYRRNEKIPKTPPVNGWVPVFCLEVSINDKSYIFTFVDMPGEVFVREEDDEIYSEQDQDFIINNQRIITNSHMLWFCIDPIQIDPIIQKRKKEMGRLEGDDEVVEDVGKLFYEIDQKLDFIKAANGGKKKQKAAILITKSDTIGEEFHLIERRGEDDKLTENINNESNFAIEKHIEHTKKVYRYLTETNNKLIYSFKDMFEDFNLFAVASYGIDLAQGGGARKPSNVEQPFLWTCAVLGILPGKKDVIKIEERKTGKWPFAKTEEVQIKQKVNIKPEDLFFHE</sequence>
<dbReference type="Pfam" id="PF19993">
    <property type="entry name" value="DO-GTPase2"/>
    <property type="match status" value="1"/>
</dbReference>
<dbReference type="Proteomes" id="UP001196301">
    <property type="component" value="Unassembled WGS sequence"/>
</dbReference>
<protein>
    <recommendedName>
        <fullName evidence="1">Double-GTPase 2 domain-containing protein</fullName>
    </recommendedName>
</protein>
<dbReference type="RefSeq" id="WP_216571307.1">
    <property type="nucleotide sequence ID" value="NZ_JAHLOQ010000038.1"/>
</dbReference>